<dbReference type="AlphaFoldDB" id="A0A4W5QQV9"/>
<protein>
    <recommendedName>
        <fullName evidence="2">START domain-containing protein</fullName>
    </recommendedName>
</protein>
<feature type="compositionally biased region" description="Low complexity" evidence="1">
    <location>
        <begin position="185"/>
        <end position="198"/>
    </location>
</feature>
<name>A0A4W5QQV9_9TELE</name>
<feature type="compositionally biased region" description="Low complexity" evidence="1">
    <location>
        <begin position="206"/>
        <end position="229"/>
    </location>
</feature>
<organism evidence="3 4">
    <name type="scientific">Hucho hucho</name>
    <name type="common">huchen</name>
    <dbReference type="NCBI Taxonomy" id="62062"/>
    <lineage>
        <taxon>Eukaryota</taxon>
        <taxon>Metazoa</taxon>
        <taxon>Chordata</taxon>
        <taxon>Craniata</taxon>
        <taxon>Vertebrata</taxon>
        <taxon>Euteleostomi</taxon>
        <taxon>Actinopterygii</taxon>
        <taxon>Neopterygii</taxon>
        <taxon>Teleostei</taxon>
        <taxon>Protacanthopterygii</taxon>
        <taxon>Salmoniformes</taxon>
        <taxon>Salmonidae</taxon>
        <taxon>Salmoninae</taxon>
        <taxon>Hucho</taxon>
    </lineage>
</organism>
<evidence type="ECO:0000256" key="1">
    <source>
        <dbReference type="SAM" id="MobiDB-lite"/>
    </source>
</evidence>
<dbReference type="Proteomes" id="UP000314982">
    <property type="component" value="Unassembled WGS sequence"/>
</dbReference>
<reference evidence="3" key="3">
    <citation type="submission" date="2025-09" db="UniProtKB">
        <authorList>
            <consortium name="Ensembl"/>
        </authorList>
    </citation>
    <scope>IDENTIFICATION</scope>
</reference>
<evidence type="ECO:0000313" key="4">
    <source>
        <dbReference type="Proteomes" id="UP000314982"/>
    </source>
</evidence>
<reference evidence="3" key="2">
    <citation type="submission" date="2025-08" db="UniProtKB">
        <authorList>
            <consortium name="Ensembl"/>
        </authorList>
    </citation>
    <scope>IDENTIFICATION</scope>
</reference>
<sequence length="237" mass="26851">MPNTSRLCSAHPTLRTIDMFHFRAPSHIGDRLVLKTIVNNAFKNRMGKDATRRLTLGRKPDWTGRISCKQTEVPLSVPWDISNQMYLSYNNVSALKIMAAQSNWMLSSEKNKVSLYTLENQMLSFKVETHVNVPAEQAFHLLSDLCRRHEWDRHYQDPYLISPRSVTLPLRNTPGEKYSVPASVSGRSPTLSPRSPTRTRPRRESSPISPTTSQAFLPTSTAPFTPAASTERRTEIA</sequence>
<dbReference type="Gene3D" id="3.30.530.20">
    <property type="match status" value="1"/>
</dbReference>
<feature type="region of interest" description="Disordered" evidence="1">
    <location>
        <begin position="171"/>
        <end position="237"/>
    </location>
</feature>
<evidence type="ECO:0000259" key="2">
    <source>
        <dbReference type="Pfam" id="PF01852"/>
    </source>
</evidence>
<dbReference type="InterPro" id="IPR023393">
    <property type="entry name" value="START-like_dom_sf"/>
</dbReference>
<reference evidence="4" key="1">
    <citation type="submission" date="2018-06" db="EMBL/GenBank/DDBJ databases">
        <title>Genome assembly of Danube salmon.</title>
        <authorList>
            <person name="Macqueen D.J."/>
            <person name="Gundappa M.K."/>
        </authorList>
    </citation>
    <scope>NUCLEOTIDE SEQUENCE [LARGE SCALE GENOMIC DNA]</scope>
</reference>
<dbReference type="SUPFAM" id="SSF55961">
    <property type="entry name" value="Bet v1-like"/>
    <property type="match status" value="1"/>
</dbReference>
<dbReference type="Ensembl" id="ENSHHUT00000082684.1">
    <property type="protein sequence ID" value="ENSHHUP00000080116.1"/>
    <property type="gene ID" value="ENSHHUG00000046672.1"/>
</dbReference>
<keyword evidence="4" id="KW-1185">Reference proteome</keyword>
<dbReference type="GO" id="GO:0008289">
    <property type="term" value="F:lipid binding"/>
    <property type="evidence" value="ECO:0007669"/>
    <property type="project" value="InterPro"/>
</dbReference>
<dbReference type="Pfam" id="PF01852">
    <property type="entry name" value="START"/>
    <property type="match status" value="1"/>
</dbReference>
<dbReference type="STRING" id="62062.ENSHHUP00000080116"/>
<dbReference type="InterPro" id="IPR002913">
    <property type="entry name" value="START_lipid-bd_dom"/>
</dbReference>
<feature type="domain" description="START" evidence="2">
    <location>
        <begin position="86"/>
        <end position="156"/>
    </location>
</feature>
<accession>A0A4W5QQV9</accession>
<dbReference type="GeneTree" id="ENSGT00940000156460"/>
<evidence type="ECO:0000313" key="3">
    <source>
        <dbReference type="Ensembl" id="ENSHHUP00000080116.1"/>
    </source>
</evidence>
<proteinExistence type="predicted"/>